<evidence type="ECO:0000313" key="8">
    <source>
        <dbReference type="EMBL" id="MDL4937421.1"/>
    </source>
</evidence>
<dbReference type="PANTHER" id="PTHR43273">
    <property type="entry name" value="ANAEROBIC SULFATASE-MATURATING ENZYME HOMOLOG ASLB-RELATED"/>
    <property type="match status" value="1"/>
</dbReference>
<dbReference type="SFLD" id="SFLDG01067">
    <property type="entry name" value="SPASM/twitch_domain_containing"/>
    <property type="match status" value="1"/>
</dbReference>
<dbReference type="InterPro" id="IPR000385">
    <property type="entry name" value="MoaA_NifB_PqqE_Fe-S-bd_CS"/>
</dbReference>
<dbReference type="InterPro" id="IPR058240">
    <property type="entry name" value="rSAM_sf"/>
</dbReference>
<dbReference type="AlphaFoldDB" id="A0ABD4ZY30"/>
<evidence type="ECO:0000256" key="3">
    <source>
        <dbReference type="ARBA" id="ARBA00022691"/>
    </source>
</evidence>
<keyword evidence="5" id="KW-0408">Iron</keyword>
<organism evidence="8 9">
    <name type="scientific">Enterococcus gallinarum</name>
    <dbReference type="NCBI Taxonomy" id="1353"/>
    <lineage>
        <taxon>Bacteria</taxon>
        <taxon>Bacillati</taxon>
        <taxon>Bacillota</taxon>
        <taxon>Bacilli</taxon>
        <taxon>Lactobacillales</taxon>
        <taxon>Enterococcaceae</taxon>
        <taxon>Enterococcus</taxon>
    </lineage>
</organism>
<evidence type="ECO:0000256" key="5">
    <source>
        <dbReference type="ARBA" id="ARBA00023004"/>
    </source>
</evidence>
<keyword evidence="6" id="KW-0411">Iron-sulfur</keyword>
<dbReference type="CDD" id="cd01335">
    <property type="entry name" value="Radical_SAM"/>
    <property type="match status" value="1"/>
</dbReference>
<dbReference type="InterPro" id="IPR007197">
    <property type="entry name" value="rSAM"/>
</dbReference>
<protein>
    <submittedName>
        <fullName evidence="8">Radical SAM protein</fullName>
    </submittedName>
</protein>
<dbReference type="PROSITE" id="PS51918">
    <property type="entry name" value="RADICAL_SAM"/>
    <property type="match status" value="1"/>
</dbReference>
<reference evidence="8 9" key="1">
    <citation type="submission" date="2023-06" db="EMBL/GenBank/DDBJ databases">
        <title>Acute promotion of culturable opportunistic pathogens and persistent increase of antibiotic resistance following antibiotic exposure in mouse gut microbiota.</title>
        <authorList>
            <person name="Li L."/>
            <person name="Wang B."/>
            <person name="Sun Y."/>
            <person name="Wang M."/>
            <person name="Xu H."/>
        </authorList>
    </citation>
    <scope>NUCLEOTIDE SEQUENCE [LARGE SCALE GENOMIC DNA]</scope>
    <source>
        <strain evidence="8 9">CRI2_2</strain>
    </source>
</reference>
<dbReference type="SUPFAM" id="SSF102114">
    <property type="entry name" value="Radical SAM enzymes"/>
    <property type="match status" value="1"/>
</dbReference>
<dbReference type="Proteomes" id="UP001241571">
    <property type="component" value="Unassembled WGS sequence"/>
</dbReference>
<evidence type="ECO:0000313" key="9">
    <source>
        <dbReference type="Proteomes" id="UP001241571"/>
    </source>
</evidence>
<dbReference type="InterPro" id="IPR023867">
    <property type="entry name" value="Sulphatase_maturase_rSAM"/>
</dbReference>
<proteinExistence type="predicted"/>
<dbReference type="GO" id="GO:0046872">
    <property type="term" value="F:metal ion binding"/>
    <property type="evidence" value="ECO:0007669"/>
    <property type="project" value="UniProtKB-KW"/>
</dbReference>
<sequence length="173" mass="20005">MTLQLTQNCNLRCSYCVYSGNYYNRQHNNKVMDFELAKNSIDYFFKHSSHSNDLAIGFYGGEPLLCFRFIKKCVEYAESTNPGKNLYFTITTNGTLLTKKVAEYFDNHNFHITLSLDGASKQHDINRRFVNGKGSFEVILKNLNRIIENHPDFAKKIMINTVITPQHDVDIHP</sequence>
<accession>A0ABD4ZY30</accession>
<dbReference type="Pfam" id="PF04055">
    <property type="entry name" value="Radical_SAM"/>
    <property type="match status" value="1"/>
</dbReference>
<feature type="domain" description="Radical SAM core" evidence="7">
    <location>
        <begin position="1"/>
        <end position="173"/>
    </location>
</feature>
<dbReference type="SFLD" id="SFLDG01384">
    <property type="entry name" value="thioether_bond_formation_requi"/>
    <property type="match status" value="1"/>
</dbReference>
<comment type="cofactor">
    <cofactor evidence="1">
        <name>[4Fe-4S] cluster</name>
        <dbReference type="ChEBI" id="CHEBI:49883"/>
    </cofactor>
</comment>
<keyword evidence="3" id="KW-0949">S-adenosyl-L-methionine</keyword>
<name>A0ABD4ZY30_ENTGA</name>
<evidence type="ECO:0000256" key="2">
    <source>
        <dbReference type="ARBA" id="ARBA00022485"/>
    </source>
</evidence>
<evidence type="ECO:0000259" key="7">
    <source>
        <dbReference type="PROSITE" id="PS51918"/>
    </source>
</evidence>
<dbReference type="SFLD" id="SFLDS00029">
    <property type="entry name" value="Radical_SAM"/>
    <property type="match status" value="1"/>
</dbReference>
<evidence type="ECO:0000256" key="1">
    <source>
        <dbReference type="ARBA" id="ARBA00001966"/>
    </source>
</evidence>
<dbReference type="EMBL" id="JASUBT010000018">
    <property type="protein sequence ID" value="MDL4937421.1"/>
    <property type="molecule type" value="Genomic_DNA"/>
</dbReference>
<dbReference type="RefSeq" id="WP_228081227.1">
    <property type="nucleotide sequence ID" value="NZ_BSYC01000003.1"/>
</dbReference>
<evidence type="ECO:0000256" key="4">
    <source>
        <dbReference type="ARBA" id="ARBA00022723"/>
    </source>
</evidence>
<comment type="caution">
    <text evidence="8">The sequence shown here is derived from an EMBL/GenBank/DDBJ whole genome shotgun (WGS) entry which is preliminary data.</text>
</comment>
<dbReference type="InterPro" id="IPR013785">
    <property type="entry name" value="Aldolase_TIM"/>
</dbReference>
<keyword evidence="2" id="KW-0004">4Fe-4S</keyword>
<dbReference type="Gene3D" id="3.20.20.70">
    <property type="entry name" value="Aldolase class I"/>
    <property type="match status" value="1"/>
</dbReference>
<dbReference type="SFLD" id="SFLDG01386">
    <property type="entry name" value="main_SPASM_domain-containing"/>
    <property type="match status" value="1"/>
</dbReference>
<dbReference type="PROSITE" id="PS01305">
    <property type="entry name" value="MOAA_NIFB_PQQE"/>
    <property type="match status" value="1"/>
</dbReference>
<keyword evidence="4" id="KW-0479">Metal-binding</keyword>
<dbReference type="GO" id="GO:0051539">
    <property type="term" value="F:4 iron, 4 sulfur cluster binding"/>
    <property type="evidence" value="ECO:0007669"/>
    <property type="project" value="UniProtKB-KW"/>
</dbReference>
<evidence type="ECO:0000256" key="6">
    <source>
        <dbReference type="ARBA" id="ARBA00023014"/>
    </source>
</evidence>
<gene>
    <name evidence="8" type="ORF">QRX88_17090</name>
</gene>
<dbReference type="PANTHER" id="PTHR43273:SF8">
    <property type="entry name" value="RADICAL SAM DOMAIN PROTEIN"/>
    <property type="match status" value="1"/>
</dbReference>